<keyword evidence="2" id="KW-1185">Reference proteome</keyword>
<sequence length="199" mass="22025">MTAAEILTLPARKGRACRLSKGQAIKIINTHGHQVVDTWAFNAEDPREFMSHEHSRPLTGSIFPKKGEHLHTNRRRSILFFEEDTSPGVHDTLIASCDDYRYGLLGCTEYHDNCTDNLHAAMRQIGLVPPDVPAPLNLWMNIPVASDGKIVWGEPVSSPGDYVVLRAQIDCIVAMSACPQDILPVNSGKTVEAHYQILS</sequence>
<reference evidence="1" key="1">
    <citation type="submission" date="2021-01" db="EMBL/GenBank/DDBJ databases">
        <authorList>
            <person name="Sun Q."/>
        </authorList>
    </citation>
    <scope>NUCLEOTIDE SEQUENCE</scope>
    <source>
        <strain evidence="1">YIM B02566</strain>
    </source>
</reference>
<evidence type="ECO:0000313" key="1">
    <source>
        <dbReference type="EMBL" id="MBK1868467.1"/>
    </source>
</evidence>
<gene>
    <name evidence="1" type="ORF">JHL16_19085</name>
</gene>
<dbReference type="EMBL" id="JAENHL010000007">
    <property type="protein sequence ID" value="MBK1868467.1"/>
    <property type="molecule type" value="Genomic_DNA"/>
</dbReference>
<name>A0ACC5R755_9HYPH</name>
<dbReference type="Proteomes" id="UP000616151">
    <property type="component" value="Unassembled WGS sequence"/>
</dbReference>
<proteinExistence type="predicted"/>
<comment type="caution">
    <text evidence="1">The sequence shown here is derived from an EMBL/GenBank/DDBJ whole genome shotgun (WGS) entry which is preliminary data.</text>
</comment>
<organism evidence="1 2">
    <name type="scientific">Taklimakanibacter albus</name>
    <dbReference type="NCBI Taxonomy" id="2800327"/>
    <lineage>
        <taxon>Bacteria</taxon>
        <taxon>Pseudomonadati</taxon>
        <taxon>Pseudomonadota</taxon>
        <taxon>Alphaproteobacteria</taxon>
        <taxon>Hyphomicrobiales</taxon>
        <taxon>Aestuariivirgaceae</taxon>
        <taxon>Taklimakanibacter</taxon>
    </lineage>
</organism>
<accession>A0ACC5R755</accession>
<protein>
    <submittedName>
        <fullName evidence="1">Urea carboxylase-associated family protein</fullName>
    </submittedName>
</protein>
<evidence type="ECO:0000313" key="2">
    <source>
        <dbReference type="Proteomes" id="UP000616151"/>
    </source>
</evidence>